<dbReference type="NCBIfam" id="TIGR01414">
    <property type="entry name" value="autotrans_barl"/>
    <property type="match status" value="1"/>
</dbReference>
<dbReference type="Gene3D" id="2.40.128.130">
    <property type="entry name" value="Autotransporter beta-domain"/>
    <property type="match status" value="1"/>
</dbReference>
<evidence type="ECO:0000313" key="4">
    <source>
        <dbReference type="Proteomes" id="UP001058124"/>
    </source>
</evidence>
<dbReference type="PRINTS" id="PR01484">
    <property type="entry name" value="PRTACTNFAMLY"/>
</dbReference>
<proteinExistence type="predicted"/>
<dbReference type="Gene3D" id="2.160.20.20">
    <property type="match status" value="1"/>
</dbReference>
<organism evidence="3 4">
    <name type="scientific">Leminorella grimontii</name>
    <dbReference type="NCBI Taxonomy" id="82981"/>
    <lineage>
        <taxon>Bacteria</taxon>
        <taxon>Pseudomonadati</taxon>
        <taxon>Pseudomonadota</taxon>
        <taxon>Gammaproteobacteria</taxon>
        <taxon>Enterobacterales</taxon>
        <taxon>Budviciaceae</taxon>
        <taxon>Leminorella</taxon>
    </lineage>
</organism>
<sequence>MTAALSALMVLPSKALANQLLVTNGTTATAPDGATYQSFSTNLTTGGAVYAIGLNSTINGTNLTINDGAITGGAPVRAGAGGKMTLTGGSITRTHSGTAILVGTSGTGTTGWMNLSNVNVSSISGTYGVQVNGIGDGTTVFTMTGGELMTGASTWALHLWNGNAILDGVNIENSGSGIHAGCNLANKNASCSVLNVKDSTITATGDYGYGINAESNSTTTLTDMNINTQGDNSWAVYASSSNSGNTATTSRITGNNVNVNTTGAQAHGIVSLVASGSSYTLIDLTGGSVNTAGDSAYGVIAWQGGEVKLTDMQVTTTGPNGRLLHMTGYDGQVNTITIKGGSYTSAQGVAISVRGSDNYLSLTDTTVTSGNGTLFDVDQHATQLTPSKLTILADDTKLNGGALLRNGSTTDLTLQNGSVWTLTPASDVVNGGISMASTISSLAISDSTLAFAAPAGNTDFKTLTVQNNYTASNATLVFNTLMNGGGAVGNQFTDRLIINGDAVGTTKVYVSPSANSNPQPTTAGGGTGSSCEGISLIQVNGQATAASFQLAGGYVAMDGKPYQYRLYAYGPDSEHGQADPTQKIVDGTTDHWDFRLQSAYYAPATEPEDPDNPDSPPAVRMLVPQGAAYLSAPNAVLYAGYLDINSLHRRLGEIRDDRLYNRDTGTGEVWIRGYGGSYDYHSDDGAAGYKYDGDLDYAAVQLGGNLFARRDDAGTLRAGVAVSFGHLRYTADAESSPEGRSDSYSVALYGTYQSQQGWYVDSVLGTGIFDGDVKTNARGKTANLDGSTWFVSLETGYPFTPAAGWSLEPQAQLSYIRAHFDNTHDKKDNFSVSLGDQDQLIGRLGARLLYSHVLNNGQTVTPYVKANVLHGFLDGGHIKLGGDSFSTADYGSSVELGGGVTFNVNNALSLYADAAGQRELSEGYRGWTVNGGLRYQF</sequence>
<dbReference type="Proteomes" id="UP001058124">
    <property type="component" value="Unassembled WGS sequence"/>
</dbReference>
<dbReference type="InterPro" id="IPR012332">
    <property type="entry name" value="Autotransporter_pectin_lyase_C"/>
</dbReference>
<dbReference type="AlphaFoldDB" id="A0AAV5N3A1"/>
<gene>
    <name evidence="3" type="ORF">SOASR030_12490</name>
</gene>
<dbReference type="Pfam" id="PF18883">
    <property type="entry name" value="AC_1"/>
    <property type="match status" value="1"/>
</dbReference>
<feature type="chain" id="PRO_5043674890" evidence="1">
    <location>
        <begin position="18"/>
        <end position="937"/>
    </location>
</feature>
<evidence type="ECO:0000259" key="2">
    <source>
        <dbReference type="PROSITE" id="PS51208"/>
    </source>
</evidence>
<dbReference type="InterPro" id="IPR003991">
    <property type="entry name" value="Pertactin_virulence_factor"/>
</dbReference>
<evidence type="ECO:0000313" key="3">
    <source>
        <dbReference type="EMBL" id="GKX55137.1"/>
    </source>
</evidence>
<dbReference type="InterPro" id="IPR006315">
    <property type="entry name" value="OM_autotransptr_brl_dom"/>
</dbReference>
<dbReference type="SMART" id="SM00869">
    <property type="entry name" value="Autotransporter"/>
    <property type="match status" value="1"/>
</dbReference>
<dbReference type="InterPro" id="IPR043990">
    <property type="entry name" value="AC_1"/>
</dbReference>
<dbReference type="InterPro" id="IPR011050">
    <property type="entry name" value="Pectin_lyase_fold/virulence"/>
</dbReference>
<dbReference type="Pfam" id="PF03797">
    <property type="entry name" value="Autotransporter"/>
    <property type="match status" value="1"/>
</dbReference>
<comment type="caution">
    <text evidence="3">The sequence shown here is derived from an EMBL/GenBank/DDBJ whole genome shotgun (WGS) entry which is preliminary data.</text>
</comment>
<accession>A0AAV5N3A1</accession>
<dbReference type="GO" id="GO:0019867">
    <property type="term" value="C:outer membrane"/>
    <property type="evidence" value="ECO:0007669"/>
    <property type="project" value="InterPro"/>
</dbReference>
<dbReference type="InterPro" id="IPR036709">
    <property type="entry name" value="Autotransporte_beta_dom_sf"/>
</dbReference>
<feature type="domain" description="Autotransporter" evidence="2">
    <location>
        <begin position="662"/>
        <end position="937"/>
    </location>
</feature>
<keyword evidence="1" id="KW-0732">Signal</keyword>
<name>A0AAV5N3A1_9GAMM</name>
<dbReference type="PROSITE" id="PS51208">
    <property type="entry name" value="AUTOTRANSPORTER"/>
    <property type="match status" value="1"/>
</dbReference>
<dbReference type="EMBL" id="BRLH01000002">
    <property type="protein sequence ID" value="GKX55137.1"/>
    <property type="molecule type" value="Genomic_DNA"/>
</dbReference>
<feature type="signal peptide" evidence="1">
    <location>
        <begin position="1"/>
        <end position="17"/>
    </location>
</feature>
<dbReference type="SUPFAM" id="SSF51126">
    <property type="entry name" value="Pectin lyase-like"/>
    <property type="match status" value="1"/>
</dbReference>
<protein>
    <submittedName>
        <fullName evidence="3">Autotransporter</fullName>
    </submittedName>
</protein>
<dbReference type="SUPFAM" id="SSF103515">
    <property type="entry name" value="Autotransporter"/>
    <property type="match status" value="1"/>
</dbReference>
<dbReference type="InterPro" id="IPR005546">
    <property type="entry name" value="Autotransporte_beta"/>
</dbReference>
<keyword evidence="4" id="KW-1185">Reference proteome</keyword>
<reference evidence="3" key="1">
    <citation type="submission" date="2022-06" db="EMBL/GenBank/DDBJ databases">
        <title>Draft genome sequences of Leminorella grimontii str. JCM5902.</title>
        <authorList>
            <person name="Wakabayashi Y."/>
            <person name="Kojima K."/>
        </authorList>
    </citation>
    <scope>NUCLEOTIDE SEQUENCE</scope>
    <source>
        <strain evidence="3">JCM 5902</strain>
    </source>
</reference>
<evidence type="ECO:0000256" key="1">
    <source>
        <dbReference type="SAM" id="SignalP"/>
    </source>
</evidence>